<reference evidence="2" key="1">
    <citation type="journal article" date="2008" name="Nat. Genet.">
        <title>The Pristionchus pacificus genome provides a unique perspective on nematode lifestyle and parasitism.</title>
        <authorList>
            <person name="Dieterich C."/>
            <person name="Clifton S.W."/>
            <person name="Schuster L.N."/>
            <person name="Chinwalla A."/>
            <person name="Delehaunty K."/>
            <person name="Dinkelacker I."/>
            <person name="Fulton L."/>
            <person name="Fulton R."/>
            <person name="Godfrey J."/>
            <person name="Minx P."/>
            <person name="Mitreva M."/>
            <person name="Roeseler W."/>
            <person name="Tian H."/>
            <person name="Witte H."/>
            <person name="Yang S.P."/>
            <person name="Wilson R.K."/>
            <person name="Sommer R.J."/>
        </authorList>
    </citation>
    <scope>NUCLEOTIDE SEQUENCE [LARGE SCALE GENOMIC DNA]</scope>
    <source>
        <strain evidence="2">PS312</strain>
    </source>
</reference>
<organism evidence="1 2">
    <name type="scientific">Pristionchus pacificus</name>
    <name type="common">Parasitic nematode worm</name>
    <dbReference type="NCBI Taxonomy" id="54126"/>
    <lineage>
        <taxon>Eukaryota</taxon>
        <taxon>Metazoa</taxon>
        <taxon>Ecdysozoa</taxon>
        <taxon>Nematoda</taxon>
        <taxon>Chromadorea</taxon>
        <taxon>Rhabditida</taxon>
        <taxon>Rhabditina</taxon>
        <taxon>Diplogasteromorpha</taxon>
        <taxon>Diplogasteroidea</taxon>
        <taxon>Neodiplogasteridae</taxon>
        <taxon>Pristionchus</taxon>
    </lineage>
</organism>
<protein>
    <submittedName>
        <fullName evidence="1">Uncharacterized protein</fullName>
    </submittedName>
</protein>
<dbReference type="EnsemblMetazoa" id="PPA39897.1">
    <property type="protein sequence ID" value="PPA39897.1"/>
    <property type="gene ID" value="WBGene00278266"/>
</dbReference>
<dbReference type="Proteomes" id="UP000005239">
    <property type="component" value="Unassembled WGS sequence"/>
</dbReference>
<evidence type="ECO:0000313" key="2">
    <source>
        <dbReference type="Proteomes" id="UP000005239"/>
    </source>
</evidence>
<accession>A0A2A6BIE3</accession>
<evidence type="ECO:0000313" key="1">
    <source>
        <dbReference type="EnsemblMetazoa" id="PPA39897.1"/>
    </source>
</evidence>
<keyword evidence="2" id="KW-1185">Reference proteome</keyword>
<sequence>MLSLAIARDFFSRSTALHITLLAIHFLMGPTTFTLSTLPQDIIRRVIRMNSAWSIHKLRFSWNTVVSEFLRDRPPVEWLCMTETHYTLEVVVEAQRNHFRHFAINMIFHWKLVKIENSTAVIKFDIDLNDSWLMRWLFRLFMSTNHVKLLELRDLEEETLDIVDKAMQHVRIDQLDMRQDWMDQYLLKYIRRIVRRHRIIDVGLVAEYFNGRELCNYLVSLPRFTRFLYVKISEGLPKKPKAARRFWNAFAQCLIEKKGKSSVAILSGDHVMCFRV</sequence>
<dbReference type="AlphaFoldDB" id="A0A2A6BIE3"/>
<accession>A0A8R1UTH3</accession>
<proteinExistence type="predicted"/>
<name>A0A2A6BIE3_PRIPA</name>
<gene>
    <name evidence="1" type="primary">WBGene00278266</name>
</gene>
<reference evidence="1" key="2">
    <citation type="submission" date="2022-06" db="UniProtKB">
        <authorList>
            <consortium name="EnsemblMetazoa"/>
        </authorList>
    </citation>
    <scope>IDENTIFICATION</scope>
    <source>
        <strain evidence="1">PS312</strain>
    </source>
</reference>